<name>A0A6A2WP39_HIBSY</name>
<gene>
    <name evidence="2" type="ORF">F3Y22_tig00117017pilonHSYRG00147</name>
</gene>
<dbReference type="InterPro" id="IPR040400">
    <property type="entry name" value="BAG5/6/7/8"/>
</dbReference>
<evidence type="ECO:0000256" key="1">
    <source>
        <dbReference type="ARBA" id="ARBA00023186"/>
    </source>
</evidence>
<evidence type="ECO:0000313" key="2">
    <source>
        <dbReference type="EMBL" id="KAE8655760.1"/>
    </source>
</evidence>
<evidence type="ECO:0000313" key="3">
    <source>
        <dbReference type="Proteomes" id="UP000436088"/>
    </source>
</evidence>
<dbReference type="AlphaFoldDB" id="A0A6A2WP39"/>
<keyword evidence="3" id="KW-1185">Reference proteome</keyword>
<dbReference type="GO" id="GO:0009506">
    <property type="term" value="C:plasmodesma"/>
    <property type="evidence" value="ECO:0007669"/>
    <property type="project" value="TreeGrafter"/>
</dbReference>
<proteinExistence type="predicted"/>
<protein>
    <submittedName>
        <fullName evidence="2">FAR1-related sequence 5</fullName>
    </submittedName>
</protein>
<dbReference type="EMBL" id="VEPZ02001775">
    <property type="protein sequence ID" value="KAE8655760.1"/>
    <property type="molecule type" value="Genomic_DNA"/>
</dbReference>
<reference evidence="2" key="1">
    <citation type="submission" date="2019-09" db="EMBL/GenBank/DDBJ databases">
        <title>Draft genome information of white flower Hibiscus syriacus.</title>
        <authorList>
            <person name="Kim Y.-M."/>
        </authorList>
    </citation>
    <scope>NUCLEOTIDE SEQUENCE [LARGE SCALE GENOMIC DNA]</scope>
    <source>
        <strain evidence="2">YM2019G1</strain>
    </source>
</reference>
<dbReference type="Proteomes" id="UP000436088">
    <property type="component" value="Unassembled WGS sequence"/>
</dbReference>
<comment type="caution">
    <text evidence="2">The sequence shown here is derived from an EMBL/GenBank/DDBJ whole genome shotgun (WGS) entry which is preliminary data.</text>
</comment>
<dbReference type="GO" id="GO:0006457">
    <property type="term" value="P:protein folding"/>
    <property type="evidence" value="ECO:0007669"/>
    <property type="project" value="TreeGrafter"/>
</dbReference>
<keyword evidence="1" id="KW-0143">Chaperone</keyword>
<dbReference type="PANTHER" id="PTHR33322">
    <property type="entry name" value="BAG DOMAIN CONTAINING PROTEIN, EXPRESSED"/>
    <property type="match status" value="1"/>
</dbReference>
<dbReference type="PANTHER" id="PTHR33322:SF18">
    <property type="entry name" value="BAG FAMILY MOLECULAR CHAPERONE REGULATOR 8, CHLOROPLASTIC"/>
    <property type="match status" value="1"/>
</dbReference>
<dbReference type="OrthoDB" id="1100735at2759"/>
<accession>A0A6A2WP39</accession>
<sequence>MASYHHHTATSCYACFCSQPRPPPPQQSDPLLQAFASLLLQVQPQQNHYPSQTHGLKSFQDQNFATKNQHFDRRHHHQEELDIVLFSLVNRINALESSLQHFSRASNSSSHPSLSLKDAAARVIQTHFRAFLVHRSRTLRKLKDLAFVKSSLDSLTPSVYNKTHFDNAAVSRKAMDLLHKLDSLKGGDPMIRDGRRSVRRDLRQFLEYIHGLGLERNKHLFKNANNVRVCGNGNKARIFSSNSRGAMEKMRDRVENLERLSINEEGDYEDGDVELEGFHQALGESQSPRLSVAENRNGGVLVKRQGIQPRVKKTVSFAENGNIYRIIQSGDGNLADESVSSDDHGGIMENLVIEENGKEMKLNNKEASYDYEIQDGDFVFSAPLPVKMESKADLMKRRKGTLQIVS</sequence>
<organism evidence="2 3">
    <name type="scientific">Hibiscus syriacus</name>
    <name type="common">Rose of Sharon</name>
    <dbReference type="NCBI Taxonomy" id="106335"/>
    <lineage>
        <taxon>Eukaryota</taxon>
        <taxon>Viridiplantae</taxon>
        <taxon>Streptophyta</taxon>
        <taxon>Embryophyta</taxon>
        <taxon>Tracheophyta</taxon>
        <taxon>Spermatophyta</taxon>
        <taxon>Magnoliopsida</taxon>
        <taxon>eudicotyledons</taxon>
        <taxon>Gunneridae</taxon>
        <taxon>Pentapetalae</taxon>
        <taxon>rosids</taxon>
        <taxon>malvids</taxon>
        <taxon>Malvales</taxon>
        <taxon>Malvaceae</taxon>
        <taxon>Malvoideae</taxon>
        <taxon>Hibiscus</taxon>
    </lineage>
</organism>